<proteinExistence type="predicted"/>
<dbReference type="InterPro" id="IPR019786">
    <property type="entry name" value="Zinc_finger_PHD-type_CS"/>
</dbReference>
<dbReference type="PANTHER" id="PTHR24102">
    <property type="entry name" value="PHD FINGER PROTEIN"/>
    <property type="match status" value="1"/>
</dbReference>
<accession>A0ABD3M5J8</accession>
<feature type="compositionally biased region" description="Polar residues" evidence="5">
    <location>
        <begin position="356"/>
        <end position="372"/>
    </location>
</feature>
<keyword evidence="8" id="KW-1185">Reference proteome</keyword>
<feature type="region of interest" description="Disordered" evidence="5">
    <location>
        <begin position="353"/>
        <end position="372"/>
    </location>
</feature>
<organism evidence="7 8">
    <name type="scientific">Discostella pseudostelligera</name>
    <dbReference type="NCBI Taxonomy" id="259834"/>
    <lineage>
        <taxon>Eukaryota</taxon>
        <taxon>Sar</taxon>
        <taxon>Stramenopiles</taxon>
        <taxon>Ochrophyta</taxon>
        <taxon>Bacillariophyta</taxon>
        <taxon>Coscinodiscophyceae</taxon>
        <taxon>Thalassiosirophycidae</taxon>
        <taxon>Stephanodiscales</taxon>
        <taxon>Stephanodiscaceae</taxon>
        <taxon>Discostella</taxon>
    </lineage>
</organism>
<evidence type="ECO:0000256" key="5">
    <source>
        <dbReference type="SAM" id="MobiDB-lite"/>
    </source>
</evidence>
<evidence type="ECO:0000256" key="2">
    <source>
        <dbReference type="ARBA" id="ARBA00022771"/>
    </source>
</evidence>
<gene>
    <name evidence="7" type="ORF">ACHAWU_008622</name>
</gene>
<dbReference type="PROSITE" id="PS01359">
    <property type="entry name" value="ZF_PHD_1"/>
    <property type="match status" value="1"/>
</dbReference>
<dbReference type="PROSITE" id="PS50016">
    <property type="entry name" value="ZF_PHD_2"/>
    <property type="match status" value="1"/>
</dbReference>
<comment type="caution">
    <text evidence="7">The sequence shown here is derived from an EMBL/GenBank/DDBJ whole genome shotgun (WGS) entry which is preliminary data.</text>
</comment>
<dbReference type="EMBL" id="JALLBG020000214">
    <property type="protein sequence ID" value="KAL3759013.1"/>
    <property type="molecule type" value="Genomic_DNA"/>
</dbReference>
<dbReference type="Pfam" id="PF00628">
    <property type="entry name" value="PHD"/>
    <property type="match status" value="1"/>
</dbReference>
<feature type="compositionally biased region" description="Basic and acidic residues" evidence="5">
    <location>
        <begin position="13"/>
        <end position="25"/>
    </location>
</feature>
<feature type="region of interest" description="Disordered" evidence="5">
    <location>
        <begin position="1"/>
        <end position="25"/>
    </location>
</feature>
<dbReference type="InterPro" id="IPR011011">
    <property type="entry name" value="Znf_FYVE_PHD"/>
</dbReference>
<dbReference type="SMART" id="SM00249">
    <property type="entry name" value="PHD"/>
    <property type="match status" value="1"/>
</dbReference>
<reference evidence="7 8" key="1">
    <citation type="submission" date="2024-10" db="EMBL/GenBank/DDBJ databases">
        <title>Updated reference genomes for cyclostephanoid diatoms.</title>
        <authorList>
            <person name="Roberts W.R."/>
            <person name="Alverson A.J."/>
        </authorList>
    </citation>
    <scope>NUCLEOTIDE SEQUENCE [LARGE SCALE GENOMIC DNA]</scope>
    <source>
        <strain evidence="7 8">AJA232-27</strain>
    </source>
</reference>
<keyword evidence="1" id="KW-0479">Metal-binding</keyword>
<protein>
    <recommendedName>
        <fullName evidence="6">PHD-type domain-containing protein</fullName>
    </recommendedName>
</protein>
<name>A0ABD3M5J8_9STRA</name>
<dbReference type="InterPro" id="IPR019787">
    <property type="entry name" value="Znf_PHD-finger"/>
</dbReference>
<dbReference type="AlphaFoldDB" id="A0ABD3M5J8"/>
<evidence type="ECO:0000313" key="8">
    <source>
        <dbReference type="Proteomes" id="UP001530293"/>
    </source>
</evidence>
<dbReference type="InterPro" id="IPR001965">
    <property type="entry name" value="Znf_PHD"/>
</dbReference>
<keyword evidence="3" id="KW-0862">Zinc</keyword>
<dbReference type="Proteomes" id="UP001530293">
    <property type="component" value="Unassembled WGS sequence"/>
</dbReference>
<evidence type="ECO:0000256" key="4">
    <source>
        <dbReference type="PROSITE-ProRule" id="PRU00146"/>
    </source>
</evidence>
<dbReference type="SUPFAM" id="SSF57903">
    <property type="entry name" value="FYVE/PHD zinc finger"/>
    <property type="match status" value="1"/>
</dbReference>
<dbReference type="PANTHER" id="PTHR24102:SF28">
    <property type="entry name" value="PHD-TYPE DOMAIN-CONTAINING PROTEIN"/>
    <property type="match status" value="1"/>
</dbReference>
<evidence type="ECO:0000256" key="1">
    <source>
        <dbReference type="ARBA" id="ARBA00022723"/>
    </source>
</evidence>
<dbReference type="Gene3D" id="3.30.40.10">
    <property type="entry name" value="Zinc/RING finger domain, C3HC4 (zinc finger)"/>
    <property type="match status" value="1"/>
</dbReference>
<dbReference type="InterPro" id="IPR013083">
    <property type="entry name" value="Znf_RING/FYVE/PHD"/>
</dbReference>
<feature type="region of interest" description="Disordered" evidence="5">
    <location>
        <begin position="140"/>
        <end position="159"/>
    </location>
</feature>
<dbReference type="GO" id="GO:0008270">
    <property type="term" value="F:zinc ion binding"/>
    <property type="evidence" value="ECO:0007669"/>
    <property type="project" value="UniProtKB-KW"/>
</dbReference>
<keyword evidence="2 4" id="KW-0863">Zinc-finger</keyword>
<feature type="compositionally biased region" description="Polar residues" evidence="5">
    <location>
        <begin position="1"/>
        <end position="10"/>
    </location>
</feature>
<evidence type="ECO:0000256" key="3">
    <source>
        <dbReference type="ARBA" id="ARBA00022833"/>
    </source>
</evidence>
<feature type="domain" description="PHD-type" evidence="6">
    <location>
        <begin position="378"/>
        <end position="429"/>
    </location>
</feature>
<evidence type="ECO:0000313" key="7">
    <source>
        <dbReference type="EMBL" id="KAL3759013.1"/>
    </source>
</evidence>
<sequence length="769" mass="85805">MANYEMNGNSAHGGEEKRRRPLDDKVKVKVMSLPLRPGAPTPMRSSPPPGLAFDDLDYRPTSSRVTGVASDKIPSELDKLDKLGEGRCQQTHLAEGIIGHTNANTAVTKSPYGRFLIDLLHLEQTLDSSVLPREKSEMHTATTNNIAKNDPKSLNDPLDIPSSWKRSDYARRTLPELENHIIHTSSGREECNAYALFTVLYNQCSLSAIANWSMLDCPIQNDSSTTTDENNRPLKKFKKKHKKLSANRMMRLEFPQPMFRMCGVCGGFGHYEVECELLQTGGGYHHKNNSGNSRCNGLEKKRKEHELSASGVDWDDTEKRLVISKLSKEIDIQKTLFPVLGDTIVDNHVDEGEVLPTSTNSESQPSNATQNDQQKKKQPCCMICFNRITIDRELIACKGCNGLYHWKCLYPPLSSKPEGNWFCNSCQSPDDDATSVTVLEGCGEIEQFSSRFKNKRNSRIAPSLSEEDPAEEDEAYLTKHLERQHGQFSGDFFVGEICWVERFNDQLNIAEWWPAMVTDCGGNTTYTVNFFALDEVGVDKSENEIRQYLFYFEELGYKPFFTRGDATKHETFRQALIESVSRLGLKSLGQALQLARCRQSQHPISTTPARMEEAEIDKIDGIVIIATRSGDISHSKLRDSPTSPDDTSKDCNGLPAKVRMVAQFTINEIVGSIVSWQAKLLDSRPTICGGGELNVHYGVVLSVNDVTGAVLVRTISSLCDGSALHDDNANEYPFVVAADDFGPSLWIPINHIRFVCNTVDSSSWEGNSP</sequence>
<evidence type="ECO:0000259" key="6">
    <source>
        <dbReference type="PROSITE" id="PS50016"/>
    </source>
</evidence>